<reference evidence="12" key="1">
    <citation type="submission" date="2016-12" db="EMBL/GenBank/DDBJ databases">
        <title>Draft Genome Sequences od Carboxydothermus pertinax and islandicus, Hydrogenogenic Carboxydotrophic Bacteria.</title>
        <authorList>
            <person name="Fukuyama Y."/>
            <person name="Ohmae K."/>
            <person name="Yoneda Y."/>
            <person name="Yoshida T."/>
            <person name="Sako Y."/>
        </authorList>
    </citation>
    <scope>NUCLEOTIDE SEQUENCE [LARGE SCALE GENOMIC DNA]</scope>
    <source>
        <strain evidence="12">Ug1</strain>
    </source>
</reference>
<comment type="subunit">
    <text evidence="4 8">Heteromultimer composed of HisG and HisZ subunits.</text>
</comment>
<dbReference type="AlphaFoldDB" id="A0A1L8CYG5"/>
<keyword evidence="11" id="KW-0808">Transferase</keyword>
<dbReference type="GO" id="GO:0005737">
    <property type="term" value="C:cytoplasm"/>
    <property type="evidence" value="ECO:0007669"/>
    <property type="project" value="UniProtKB-SubCell"/>
</dbReference>
<dbReference type="InterPro" id="IPR004517">
    <property type="entry name" value="HisZ"/>
</dbReference>
<dbReference type="PANTHER" id="PTHR43707">
    <property type="entry name" value="HISTIDYL-TRNA SYNTHETASE"/>
    <property type="match status" value="1"/>
</dbReference>
<dbReference type="PANTHER" id="PTHR43707:SF1">
    <property type="entry name" value="HISTIDINE--TRNA LIGASE, MITOCHONDRIAL-RELATED"/>
    <property type="match status" value="1"/>
</dbReference>
<dbReference type="InterPro" id="IPR006195">
    <property type="entry name" value="aa-tRNA-synth_II"/>
</dbReference>
<evidence type="ECO:0000256" key="8">
    <source>
        <dbReference type="HAMAP-Rule" id="MF_00125"/>
    </source>
</evidence>
<evidence type="ECO:0000256" key="3">
    <source>
        <dbReference type="ARBA" id="ARBA00005539"/>
    </source>
</evidence>
<comment type="similarity">
    <text evidence="3 8">Belongs to the class-II aminoacyl-tRNA synthetase family. HisZ subfamily.</text>
</comment>
<comment type="subcellular location">
    <subcellularLocation>
        <location evidence="1 8">Cytoplasm</location>
    </subcellularLocation>
</comment>
<organism evidence="11 12">
    <name type="scientific">Carboxydothermus pertinax</name>
    <dbReference type="NCBI Taxonomy" id="870242"/>
    <lineage>
        <taxon>Bacteria</taxon>
        <taxon>Bacillati</taxon>
        <taxon>Bacillota</taxon>
        <taxon>Clostridia</taxon>
        <taxon>Thermoanaerobacterales</taxon>
        <taxon>Thermoanaerobacteraceae</taxon>
        <taxon>Carboxydothermus</taxon>
    </lineage>
</organism>
<feature type="binding site" evidence="9">
    <location>
        <begin position="269"/>
        <end position="270"/>
    </location>
    <ligand>
        <name>L-histidine</name>
        <dbReference type="ChEBI" id="CHEBI:57595"/>
    </ligand>
</feature>
<feature type="binding site" evidence="9">
    <location>
        <position position="122"/>
    </location>
    <ligand>
        <name>L-histidine</name>
        <dbReference type="ChEBI" id="CHEBI:57595"/>
    </ligand>
</feature>
<evidence type="ECO:0000256" key="5">
    <source>
        <dbReference type="ARBA" id="ARBA00020397"/>
    </source>
</evidence>
<dbReference type="GO" id="GO:0000105">
    <property type="term" value="P:L-histidine biosynthetic process"/>
    <property type="evidence" value="ECO:0007669"/>
    <property type="project" value="UniProtKB-UniRule"/>
</dbReference>
<evidence type="ECO:0000313" key="11">
    <source>
        <dbReference type="EMBL" id="GAV23937.1"/>
    </source>
</evidence>
<proteinExistence type="inferred from homology"/>
<dbReference type="SUPFAM" id="SSF55681">
    <property type="entry name" value="Class II aaRS and biotin synthetases"/>
    <property type="match status" value="1"/>
</dbReference>
<keyword evidence="12" id="KW-1185">Reference proteome</keyword>
<evidence type="ECO:0000256" key="2">
    <source>
        <dbReference type="ARBA" id="ARBA00004667"/>
    </source>
</evidence>
<dbReference type="GO" id="GO:0140096">
    <property type="term" value="F:catalytic activity, acting on a protein"/>
    <property type="evidence" value="ECO:0007669"/>
    <property type="project" value="UniProtKB-ARBA"/>
</dbReference>
<dbReference type="Gene3D" id="3.30.930.10">
    <property type="entry name" value="Bira Bifunctional Protein, Domain 2"/>
    <property type="match status" value="1"/>
</dbReference>
<comment type="pathway">
    <text evidence="2 8">Amino-acid biosynthesis; L-histidine biosynthesis; L-histidine from 5-phospho-alpha-D-ribose 1-diphosphate: step 1/9.</text>
</comment>
<evidence type="ECO:0000259" key="10">
    <source>
        <dbReference type="PROSITE" id="PS50862"/>
    </source>
</evidence>
<dbReference type="HAMAP" id="MF_00125">
    <property type="entry name" value="HisZ"/>
    <property type="match status" value="1"/>
</dbReference>
<dbReference type="GO" id="GO:0006427">
    <property type="term" value="P:histidyl-tRNA aminoacylation"/>
    <property type="evidence" value="ECO:0007669"/>
    <property type="project" value="TreeGrafter"/>
</dbReference>
<dbReference type="RefSeq" id="WP_075860332.1">
    <property type="nucleotide sequence ID" value="NZ_BDJK01000062.1"/>
</dbReference>
<dbReference type="UniPathway" id="UPA00031">
    <property type="reaction ID" value="UER00006"/>
</dbReference>
<dbReference type="GO" id="GO:0016757">
    <property type="term" value="F:glycosyltransferase activity"/>
    <property type="evidence" value="ECO:0007669"/>
    <property type="project" value="UniProtKB-KW"/>
</dbReference>
<feature type="binding site" evidence="9">
    <location>
        <begin position="78"/>
        <end position="80"/>
    </location>
    <ligand>
        <name>L-histidine</name>
        <dbReference type="ChEBI" id="CHEBI:57595"/>
    </ligand>
</feature>
<dbReference type="PIRSF" id="PIRSF001549">
    <property type="entry name" value="His-tRNA_synth"/>
    <property type="match status" value="1"/>
</dbReference>
<dbReference type="Proteomes" id="UP000187485">
    <property type="component" value="Unassembled WGS sequence"/>
</dbReference>
<dbReference type="STRING" id="870242.cpu_24470"/>
<dbReference type="NCBIfam" id="TIGR00443">
    <property type="entry name" value="hisZ_biosyn_reg"/>
    <property type="match status" value="1"/>
</dbReference>
<dbReference type="Pfam" id="PF13393">
    <property type="entry name" value="tRNA-synt_His"/>
    <property type="match status" value="1"/>
</dbReference>
<dbReference type="InterPro" id="IPR041715">
    <property type="entry name" value="HisRS-like_core"/>
</dbReference>
<comment type="miscellaneous">
    <text evidence="8">This function is generally fulfilled by the C-terminal part of HisG, which is missing in some bacteria such as this one.</text>
</comment>
<dbReference type="InterPro" id="IPR004516">
    <property type="entry name" value="HisRS/HisZ"/>
</dbReference>
<evidence type="ECO:0000256" key="9">
    <source>
        <dbReference type="PIRSR" id="PIRSR001549-1"/>
    </source>
</evidence>
<evidence type="ECO:0000256" key="4">
    <source>
        <dbReference type="ARBA" id="ARBA00011496"/>
    </source>
</evidence>
<dbReference type="InterPro" id="IPR045864">
    <property type="entry name" value="aa-tRNA-synth_II/BPL/LPL"/>
</dbReference>
<evidence type="ECO:0000256" key="1">
    <source>
        <dbReference type="ARBA" id="ARBA00004496"/>
    </source>
</evidence>
<protein>
    <recommendedName>
        <fullName evidence="5 8">ATP phosphoribosyltransferase regulatory subunit</fullName>
    </recommendedName>
</protein>
<gene>
    <name evidence="8" type="primary">hisZ</name>
    <name evidence="11" type="ORF">cpu_24470</name>
</gene>
<dbReference type="PROSITE" id="PS50862">
    <property type="entry name" value="AA_TRNA_LIGASE_II"/>
    <property type="match status" value="1"/>
</dbReference>
<comment type="function">
    <text evidence="7 8">Required for the first step of histidine biosynthesis. May allow the feedback regulation of ATP phosphoribosyltransferase activity by histidine.</text>
</comment>
<sequence>MRENFKELPPGVRDYLPEEARVRRRLENLFVELVEKEGFQEILTPAFEYYETLRESQSESELIKFVDRTGELLALRGDMTTPIARVVSTKLKHQELPLKIFYAATVFSGNFSGRNRLREFKQLGIEVFGDITTKLEASLIKLMATYLLKAKVKNLEISLGHVDILVGLIEEYDLNQHFQEIKNALNQKDYVALEGILERAGKSQVVRESLVDFLQQRGGKSILKKAKKLIQHPKAQKAFTQLDEVLENLNYAGIKELKLDFSLVRDLNYYTGLVFEAYTPYLGYPLGGGGRYDFLLRKFGWDTPAFGFALGLERIMESIANSIDK</sequence>
<keyword evidence="11" id="KW-0328">Glycosyltransferase</keyword>
<evidence type="ECO:0000256" key="6">
    <source>
        <dbReference type="ARBA" id="ARBA00022490"/>
    </source>
</evidence>
<accession>A0A1L8CYG5</accession>
<dbReference type="GO" id="GO:0004821">
    <property type="term" value="F:histidine-tRNA ligase activity"/>
    <property type="evidence" value="ECO:0007669"/>
    <property type="project" value="TreeGrafter"/>
</dbReference>
<dbReference type="EMBL" id="BDJK01000062">
    <property type="protein sequence ID" value="GAV23937.1"/>
    <property type="molecule type" value="Genomic_DNA"/>
</dbReference>
<comment type="caution">
    <text evidence="11">The sequence shown here is derived from an EMBL/GenBank/DDBJ whole genome shotgun (WGS) entry which is preliminary data.</text>
</comment>
<feature type="domain" description="Aminoacyl-transfer RNA synthetases class-II family profile" evidence="10">
    <location>
        <begin position="1"/>
        <end position="316"/>
    </location>
</feature>
<dbReference type="CDD" id="cd00773">
    <property type="entry name" value="HisRS-like_core"/>
    <property type="match status" value="1"/>
</dbReference>
<evidence type="ECO:0000313" key="12">
    <source>
        <dbReference type="Proteomes" id="UP000187485"/>
    </source>
</evidence>
<feature type="binding site" evidence="9">
    <location>
        <position position="265"/>
    </location>
    <ligand>
        <name>L-histidine</name>
        <dbReference type="ChEBI" id="CHEBI:57595"/>
    </ligand>
</feature>
<evidence type="ECO:0000256" key="7">
    <source>
        <dbReference type="ARBA" id="ARBA00025246"/>
    </source>
</evidence>
<dbReference type="OrthoDB" id="9800814at2"/>
<name>A0A1L8CYG5_9THEO</name>
<feature type="binding site" evidence="9">
    <location>
        <position position="126"/>
    </location>
    <ligand>
        <name>L-histidine</name>
        <dbReference type="ChEBI" id="CHEBI:57595"/>
    </ligand>
</feature>
<keyword evidence="6 8" id="KW-0963">Cytoplasm</keyword>
<keyword evidence="8" id="KW-0028">Amino-acid biosynthesis</keyword>
<keyword evidence="8" id="KW-0368">Histidine biosynthesis</keyword>